<dbReference type="GO" id="GO:0008270">
    <property type="term" value="F:zinc ion binding"/>
    <property type="evidence" value="ECO:0007669"/>
    <property type="project" value="InterPro"/>
</dbReference>
<dbReference type="Pfam" id="PF01546">
    <property type="entry name" value="Peptidase_M20"/>
    <property type="match status" value="1"/>
</dbReference>
<dbReference type="Proteomes" id="UP000305778">
    <property type="component" value="Unassembled WGS sequence"/>
</dbReference>
<dbReference type="OrthoDB" id="7055905at2"/>
<evidence type="ECO:0000256" key="3">
    <source>
        <dbReference type="ARBA" id="ARBA00022723"/>
    </source>
</evidence>
<evidence type="ECO:0000313" key="8">
    <source>
        <dbReference type="EMBL" id="TKA13547.1"/>
    </source>
</evidence>
<sequence length="379" mass="39353">MGTVTVPSEDVARALVGVDPVSAANMLEAMVAIPSPSGEESRLAEHLVGVMKGLGLAARIDRAGNVIGETPARPGPKIMLLGHMDTVPGQLPVRCSDGRVHGRGSVDAKGPLAAMVQAVAANPGFPGQLTVVGVVEEETPQSRGAVHIGRTLARPDALVVGEPSGWSGVVLGYKGKLDLSYRVTCPATHPSNPVEKATESAAAFWHDALELLGPDQGHGSFGTPGATLVAMRGDIADAELEISVRTPVGFDQEGFVTALRNRARGGTVDVLNGVAAVRVERRSPVVHALSAGIRRVGGVPRPTVKTATSDMNTLAEFWDIPMATYGPGDSALDHSDEEHILTDDYLRGIAVLSAALRELTTLPVTAARAASEPAVRSRA</sequence>
<reference evidence="8 9" key="1">
    <citation type="submission" date="2019-04" db="EMBL/GenBank/DDBJ databases">
        <title>Streptomyces oryziradicis sp. nov., a novel actinomycete isolated from rhizosphere soil of rice (Oryza sativa L.).</title>
        <authorList>
            <person name="Li C."/>
        </authorList>
    </citation>
    <scope>NUCLEOTIDE SEQUENCE [LARGE SCALE GENOMIC DNA]</scope>
    <source>
        <strain evidence="8 9">NEAU-C40</strain>
    </source>
</reference>
<keyword evidence="2" id="KW-0028">Amino-acid biosynthesis</keyword>
<proteinExistence type="inferred from homology"/>
<dbReference type="InterPro" id="IPR002933">
    <property type="entry name" value="Peptidase_M20"/>
</dbReference>
<keyword evidence="6" id="KW-0457">Lysine biosynthesis</keyword>
<dbReference type="PROSITE" id="PS00758">
    <property type="entry name" value="ARGE_DAPE_CPG2_1"/>
    <property type="match status" value="1"/>
</dbReference>
<protein>
    <submittedName>
        <fullName evidence="8">M20/M25/M40 family metallo-hydrolase</fullName>
    </submittedName>
</protein>
<dbReference type="NCBIfam" id="TIGR01902">
    <property type="entry name" value="dapE-lys-deAc"/>
    <property type="match status" value="1"/>
</dbReference>
<dbReference type="Gene3D" id="3.40.630.10">
    <property type="entry name" value="Zn peptidases"/>
    <property type="match status" value="2"/>
</dbReference>
<keyword evidence="9" id="KW-1185">Reference proteome</keyword>
<dbReference type="GO" id="GO:0009085">
    <property type="term" value="P:lysine biosynthetic process"/>
    <property type="evidence" value="ECO:0007669"/>
    <property type="project" value="UniProtKB-KW"/>
</dbReference>
<dbReference type="PANTHER" id="PTHR43808:SF28">
    <property type="entry name" value="[LYSW]-LYSINE_[LYSW]-ORNITHINE HYDROLASE"/>
    <property type="match status" value="1"/>
</dbReference>
<gene>
    <name evidence="8" type="ORF">FCI23_01005</name>
</gene>
<keyword evidence="7" id="KW-0170">Cobalt</keyword>
<evidence type="ECO:0000256" key="2">
    <source>
        <dbReference type="ARBA" id="ARBA00022605"/>
    </source>
</evidence>
<name>A0A4U0SZR8_9ACTN</name>
<evidence type="ECO:0000313" key="9">
    <source>
        <dbReference type="Proteomes" id="UP000305778"/>
    </source>
</evidence>
<dbReference type="EMBL" id="SUMC01000001">
    <property type="protein sequence ID" value="TKA13547.1"/>
    <property type="molecule type" value="Genomic_DNA"/>
</dbReference>
<organism evidence="8 9">
    <name type="scientific">Actinacidiphila oryziradicis</name>
    <dbReference type="NCBI Taxonomy" id="2571141"/>
    <lineage>
        <taxon>Bacteria</taxon>
        <taxon>Bacillati</taxon>
        <taxon>Actinomycetota</taxon>
        <taxon>Actinomycetes</taxon>
        <taxon>Kitasatosporales</taxon>
        <taxon>Streptomycetaceae</taxon>
        <taxon>Actinacidiphila</taxon>
    </lineage>
</organism>
<dbReference type="InterPro" id="IPR050072">
    <property type="entry name" value="Peptidase_M20A"/>
</dbReference>
<dbReference type="PANTHER" id="PTHR43808">
    <property type="entry name" value="ACETYLORNITHINE DEACETYLASE"/>
    <property type="match status" value="1"/>
</dbReference>
<accession>A0A4U0SZR8</accession>
<dbReference type="GO" id="GO:0016811">
    <property type="term" value="F:hydrolase activity, acting on carbon-nitrogen (but not peptide) bonds, in linear amides"/>
    <property type="evidence" value="ECO:0007669"/>
    <property type="project" value="InterPro"/>
</dbReference>
<evidence type="ECO:0000256" key="4">
    <source>
        <dbReference type="ARBA" id="ARBA00022801"/>
    </source>
</evidence>
<keyword evidence="1" id="KW-0963">Cytoplasm</keyword>
<comment type="caution">
    <text evidence="8">The sequence shown here is derived from an EMBL/GenBank/DDBJ whole genome shotgun (WGS) entry which is preliminary data.</text>
</comment>
<evidence type="ECO:0000256" key="5">
    <source>
        <dbReference type="ARBA" id="ARBA00022833"/>
    </source>
</evidence>
<evidence type="ECO:0000256" key="1">
    <source>
        <dbReference type="ARBA" id="ARBA00022490"/>
    </source>
</evidence>
<keyword evidence="3" id="KW-0479">Metal-binding</keyword>
<dbReference type="AlphaFoldDB" id="A0A4U0SZR8"/>
<evidence type="ECO:0000256" key="7">
    <source>
        <dbReference type="ARBA" id="ARBA00023285"/>
    </source>
</evidence>
<keyword evidence="4 8" id="KW-0378">Hydrolase</keyword>
<dbReference type="GO" id="GO:0050897">
    <property type="term" value="F:cobalt ion binding"/>
    <property type="evidence" value="ECO:0007669"/>
    <property type="project" value="InterPro"/>
</dbReference>
<dbReference type="SUPFAM" id="SSF53187">
    <property type="entry name" value="Zn-dependent exopeptidases"/>
    <property type="match status" value="1"/>
</dbReference>
<dbReference type="InterPro" id="IPR010175">
    <property type="entry name" value="LysK"/>
</dbReference>
<dbReference type="HAMAP" id="MF_01120">
    <property type="entry name" value="LysK"/>
    <property type="match status" value="1"/>
</dbReference>
<evidence type="ECO:0000256" key="6">
    <source>
        <dbReference type="ARBA" id="ARBA00023154"/>
    </source>
</evidence>
<dbReference type="InterPro" id="IPR001261">
    <property type="entry name" value="ArgE/DapE_CS"/>
</dbReference>
<keyword evidence="5" id="KW-0862">Zinc</keyword>